<dbReference type="AlphaFoldDB" id="A0A1H3BX33"/>
<proteinExistence type="predicted"/>
<dbReference type="Proteomes" id="UP000199529">
    <property type="component" value="Unassembled WGS sequence"/>
</dbReference>
<evidence type="ECO:0000313" key="3">
    <source>
        <dbReference type="EMBL" id="SDX45759.1"/>
    </source>
</evidence>
<feature type="compositionally biased region" description="Low complexity" evidence="1">
    <location>
        <begin position="34"/>
        <end position="49"/>
    </location>
</feature>
<feature type="transmembrane region" description="Helical" evidence="2">
    <location>
        <begin position="86"/>
        <end position="110"/>
    </location>
</feature>
<dbReference type="EMBL" id="FNOK01000011">
    <property type="protein sequence ID" value="SDX45759.1"/>
    <property type="molecule type" value="Genomic_DNA"/>
</dbReference>
<evidence type="ECO:0000256" key="1">
    <source>
        <dbReference type="SAM" id="MobiDB-lite"/>
    </source>
</evidence>
<sequence length="283" mass="30494">MHSSELRFGAGDSGRGFPLTRSWSGVAYSLRVHPQQPGPSGQPQYQFQQPAPPGPPVQQGQQIPPGPPGPPGFAAPPPKKKSRAGCIIAAVLVSIPVGLICLVAAGYFYWKYQHVNEPVGSEPLGVQMIPECDLLRADTLKKLHVTNFSSGTFDEDVQWADCFWAPTKGKDGTNDRDLHIQINGSASTLAQEQTEDAEAEFDYQRESTKATRINDIEGPWDEAFLAGDTSTVEGLLVFRKGTKVVGISYDGTDKSYGLEDTGMPIDEAEQGAKAVALEIAPKL</sequence>
<feature type="compositionally biased region" description="Pro residues" evidence="1">
    <location>
        <begin position="64"/>
        <end position="77"/>
    </location>
</feature>
<dbReference type="SUPFAM" id="SSF81995">
    <property type="entry name" value="beta-sandwich domain of Sec23/24"/>
    <property type="match status" value="1"/>
</dbReference>
<gene>
    <name evidence="3" type="ORF">SAMN05216215_101175</name>
</gene>
<keyword evidence="2" id="KW-0472">Membrane</keyword>
<name>A0A1H3BX33_9PSEU</name>
<accession>A0A1H3BX33</accession>
<evidence type="ECO:0000256" key="2">
    <source>
        <dbReference type="SAM" id="Phobius"/>
    </source>
</evidence>
<feature type="region of interest" description="Disordered" evidence="1">
    <location>
        <begin position="30"/>
        <end position="78"/>
    </location>
</feature>
<keyword evidence="2" id="KW-1133">Transmembrane helix</keyword>
<keyword evidence="4" id="KW-1185">Reference proteome</keyword>
<organism evidence="3 4">
    <name type="scientific">Saccharopolyspora shandongensis</name>
    <dbReference type="NCBI Taxonomy" id="418495"/>
    <lineage>
        <taxon>Bacteria</taxon>
        <taxon>Bacillati</taxon>
        <taxon>Actinomycetota</taxon>
        <taxon>Actinomycetes</taxon>
        <taxon>Pseudonocardiales</taxon>
        <taxon>Pseudonocardiaceae</taxon>
        <taxon>Saccharopolyspora</taxon>
    </lineage>
</organism>
<dbReference type="STRING" id="418495.SAMN05216215_101175"/>
<evidence type="ECO:0008006" key="5">
    <source>
        <dbReference type="Google" id="ProtNLM"/>
    </source>
</evidence>
<keyword evidence="2" id="KW-0812">Transmembrane</keyword>
<protein>
    <recommendedName>
        <fullName evidence="5">DUF3558 domain-containing protein</fullName>
    </recommendedName>
</protein>
<reference evidence="4" key="1">
    <citation type="submission" date="2016-10" db="EMBL/GenBank/DDBJ databases">
        <authorList>
            <person name="Varghese N."/>
            <person name="Submissions S."/>
        </authorList>
    </citation>
    <scope>NUCLEOTIDE SEQUENCE [LARGE SCALE GENOMIC DNA]</scope>
    <source>
        <strain evidence="4">CGMCC 4.3530</strain>
    </source>
</reference>
<evidence type="ECO:0000313" key="4">
    <source>
        <dbReference type="Proteomes" id="UP000199529"/>
    </source>
</evidence>